<evidence type="ECO:0000256" key="3">
    <source>
        <dbReference type="SAM" id="MobiDB-lite"/>
    </source>
</evidence>
<keyword evidence="2" id="KW-0597">Phosphoprotein</keyword>
<feature type="compositionally biased region" description="Polar residues" evidence="3">
    <location>
        <begin position="601"/>
        <end position="625"/>
    </location>
</feature>
<proteinExistence type="inferred from homology"/>
<feature type="compositionally biased region" description="Low complexity" evidence="3">
    <location>
        <begin position="268"/>
        <end position="278"/>
    </location>
</feature>
<dbReference type="InterPro" id="IPR007651">
    <property type="entry name" value="Lipin_N"/>
</dbReference>
<dbReference type="HOGENOM" id="CLU_002546_2_0_1"/>
<dbReference type="InterPro" id="IPR026058">
    <property type="entry name" value="LIPIN"/>
</dbReference>
<dbReference type="PANTHER" id="PTHR12181">
    <property type="entry name" value="LIPIN"/>
    <property type="match status" value="1"/>
</dbReference>
<dbReference type="KEGG" id="mlr:MELLADRAFT_88510"/>
<feature type="domain" description="LNS2/PITP" evidence="4">
    <location>
        <begin position="797"/>
        <end position="954"/>
    </location>
</feature>
<dbReference type="eggNOG" id="KOG2116">
    <property type="taxonomic scope" value="Eukaryota"/>
</dbReference>
<evidence type="ECO:0000313" key="5">
    <source>
        <dbReference type="EMBL" id="EGG04865.1"/>
    </source>
</evidence>
<dbReference type="InterPro" id="IPR031315">
    <property type="entry name" value="LNS2/PITP"/>
</dbReference>
<dbReference type="FunCoup" id="F4RS00">
    <property type="interactions" value="254"/>
</dbReference>
<dbReference type="InterPro" id="IPR013209">
    <property type="entry name" value="LNS2"/>
</dbReference>
<name>F4RS00_MELLP</name>
<keyword evidence="6" id="KW-1185">Reference proteome</keyword>
<protein>
    <recommendedName>
        <fullName evidence="4">LNS2/PITP domain-containing protein</fullName>
    </recommendedName>
</protein>
<dbReference type="Gene3D" id="3.40.50.1000">
    <property type="entry name" value="HAD superfamily/HAD-like"/>
    <property type="match status" value="1"/>
</dbReference>
<feature type="compositionally biased region" description="Basic and acidic residues" evidence="3">
    <location>
        <begin position="698"/>
        <end position="729"/>
    </location>
</feature>
<feature type="region of interest" description="Disordered" evidence="3">
    <location>
        <begin position="601"/>
        <end position="628"/>
    </location>
</feature>
<feature type="compositionally biased region" description="Polar residues" evidence="3">
    <location>
        <begin position="196"/>
        <end position="216"/>
    </location>
</feature>
<dbReference type="FunFam" id="3.40.50.1000:FF:000063">
    <property type="entry name" value="Nuclear elongation and deformation protein"/>
    <property type="match status" value="1"/>
</dbReference>
<feature type="compositionally biased region" description="Acidic residues" evidence="3">
    <location>
        <begin position="1180"/>
        <end position="1201"/>
    </location>
</feature>
<dbReference type="GO" id="GO:0005634">
    <property type="term" value="C:nucleus"/>
    <property type="evidence" value="ECO:0007669"/>
    <property type="project" value="UniProtKB-ARBA"/>
</dbReference>
<evidence type="ECO:0000313" key="6">
    <source>
        <dbReference type="Proteomes" id="UP000001072"/>
    </source>
</evidence>
<dbReference type="InterPro" id="IPR036412">
    <property type="entry name" value="HAD-like_sf"/>
</dbReference>
<dbReference type="STRING" id="747676.F4RS00"/>
<accession>F4RS00</accession>
<dbReference type="SMART" id="SM00775">
    <property type="entry name" value="LNS2"/>
    <property type="match status" value="1"/>
</dbReference>
<organism evidence="6">
    <name type="scientific">Melampsora larici-populina (strain 98AG31 / pathotype 3-4-7)</name>
    <name type="common">Poplar leaf rust fungus</name>
    <dbReference type="NCBI Taxonomy" id="747676"/>
    <lineage>
        <taxon>Eukaryota</taxon>
        <taxon>Fungi</taxon>
        <taxon>Dikarya</taxon>
        <taxon>Basidiomycota</taxon>
        <taxon>Pucciniomycotina</taxon>
        <taxon>Pucciniomycetes</taxon>
        <taxon>Pucciniales</taxon>
        <taxon>Melampsoraceae</taxon>
        <taxon>Melampsora</taxon>
    </lineage>
</organism>
<dbReference type="GO" id="GO:0009062">
    <property type="term" value="P:fatty acid catabolic process"/>
    <property type="evidence" value="ECO:0007669"/>
    <property type="project" value="TreeGrafter"/>
</dbReference>
<dbReference type="Proteomes" id="UP000001072">
    <property type="component" value="Unassembled WGS sequence"/>
</dbReference>
<evidence type="ECO:0000259" key="4">
    <source>
        <dbReference type="SMART" id="SM00775"/>
    </source>
</evidence>
<dbReference type="InParanoid" id="F4RS00"/>
<feature type="compositionally biased region" description="Low complexity" evidence="3">
    <location>
        <begin position="679"/>
        <end position="694"/>
    </location>
</feature>
<dbReference type="EMBL" id="GL883116">
    <property type="protein sequence ID" value="EGG04865.1"/>
    <property type="molecule type" value="Genomic_DNA"/>
</dbReference>
<dbReference type="VEuPathDB" id="FungiDB:MELLADRAFT_88510"/>
<feature type="compositionally biased region" description="Basic and acidic residues" evidence="3">
    <location>
        <begin position="185"/>
        <end position="195"/>
    </location>
</feature>
<dbReference type="InterPro" id="IPR023214">
    <property type="entry name" value="HAD_sf"/>
</dbReference>
<dbReference type="Pfam" id="PF08235">
    <property type="entry name" value="LNS2"/>
    <property type="match status" value="1"/>
</dbReference>
<dbReference type="GO" id="GO:0008195">
    <property type="term" value="F:phosphatidate phosphatase activity"/>
    <property type="evidence" value="ECO:0007669"/>
    <property type="project" value="TreeGrafter"/>
</dbReference>
<reference evidence="6" key="1">
    <citation type="journal article" date="2011" name="Proc. Natl. Acad. Sci. U.S.A.">
        <title>Obligate biotrophy features unraveled by the genomic analysis of rust fungi.</title>
        <authorList>
            <person name="Duplessis S."/>
            <person name="Cuomo C.A."/>
            <person name="Lin Y.-C."/>
            <person name="Aerts A."/>
            <person name="Tisserant E."/>
            <person name="Veneault-Fourrey C."/>
            <person name="Joly D.L."/>
            <person name="Hacquard S."/>
            <person name="Amselem J."/>
            <person name="Cantarel B.L."/>
            <person name="Chiu R."/>
            <person name="Coutinho P.M."/>
            <person name="Feau N."/>
            <person name="Field M."/>
            <person name="Frey P."/>
            <person name="Gelhaye E."/>
            <person name="Goldberg J."/>
            <person name="Grabherr M.G."/>
            <person name="Kodira C.D."/>
            <person name="Kohler A."/>
            <person name="Kuees U."/>
            <person name="Lindquist E.A."/>
            <person name="Lucas S.M."/>
            <person name="Mago R."/>
            <person name="Mauceli E."/>
            <person name="Morin E."/>
            <person name="Murat C."/>
            <person name="Pangilinan J.L."/>
            <person name="Park R."/>
            <person name="Pearson M."/>
            <person name="Quesneville H."/>
            <person name="Rouhier N."/>
            <person name="Sakthikumar S."/>
            <person name="Salamov A.A."/>
            <person name="Schmutz J."/>
            <person name="Selles B."/>
            <person name="Shapiro H."/>
            <person name="Tanguay P."/>
            <person name="Tuskan G.A."/>
            <person name="Henrissat B."/>
            <person name="Van de Peer Y."/>
            <person name="Rouze P."/>
            <person name="Ellis J.G."/>
            <person name="Dodds P.N."/>
            <person name="Schein J.E."/>
            <person name="Zhong S."/>
            <person name="Hamelin R.C."/>
            <person name="Grigoriev I.V."/>
            <person name="Szabo L.J."/>
            <person name="Martin F."/>
        </authorList>
    </citation>
    <scope>NUCLEOTIDE SEQUENCE [LARGE SCALE GENOMIC DNA]</scope>
    <source>
        <strain evidence="6">98AG31 / pathotype 3-4-7</strain>
    </source>
</reference>
<gene>
    <name evidence="5" type="ORF">MELLADRAFT_88510</name>
</gene>
<sequence length="1211" mass="135166">MSWLGRAISSVGQYYKEINPATLSGAIDVIVVSNKRTTSSSDNNSNEEENETTIIEDLACSPWHVRFGKLSVLRPVERKVRILINNQPAPFSMKIGETGEAFFVFETDVEDLPDDLQTSPLVSPCLESVETTSKRDPTSSNLEVVPDFNDLGESELATDPSQEWPTECNEKIQDSCESDLLSSAEKTRKNSELEKSSQTSQELNSNHIDEIQTSSELPREADQSPGTENVLPIMTLLIDTDRTGPASPHEDGDESRQAARAQDPHPLISQISPTSQISSEAELHTALPHHLHHGTNLPPGDLMLDMDGYKMTEDTEDDLSRTNTVSHFTMQEKTSPSKSFDLKPPSCPTPATGIICPGDELTNVKEEDVMEFTKALLTCSERINNQLAPTPNQDLSGDQIDHNVAVIMDSLQKEPVNQSSDKPQLADNLQSDHNSDCIIHVERIEGTDGVRTYDRFKLESNGTFHVFEISFYSSSFDGKLESASHHHHHHSIRPQSFDPQQFNQNRMCFEDYFTTSDLKDSILDQEANLIIKYNELSILTWDNASTALTSLGIYRKSILSLSQTKTLRLSNGAVRIVDQSSTDSMIISNDPTITLSDQTLVGETSTESSAQATYPSQSDKPTTIISPVAPSYTRPWSRWWYKNDQLSSTQTHHVRHHSEVAFTSNNEQLGPDEDKLRSHSSANSSPSGSPRSLPAQLEVDRSRENEAGQKTDKRRSTSAEGKPRQEATKNESPTTPTTPPPEARKHYAKTLRLTSDQLKQLGLKKGMNQVSFSVRSSYSGYAVCTSRIFLWESDYKICISDIDGTITKSDALGHVFTMIGRDWTHAGVAKLYTDIAKNGYKLMYLTSRAIGQADTTREYLKGINQLGYTLPDGPVIMSPDRLMTSLHREVIMRKPEVFKMACLRDIQRLFGKPNRKPFYAGFGNRITDALSYRTVEIPSSRIFTIDSNGEVKMELLELTGYKSSYIHMTDLVDQMFPPINRSSNSLPEFTDFNFWRSDPSSGTILNEVDLEELLSPNFGNPNQSNQSIPISPALSARSYESGPTAVSRLSFRLASSLSLGRKSSKIELNVSQPKRTSTSRDDSPGPYLGSHKKRLESDVGSIRSFETVMEEESDESLRHHQVPNRMRSDSMPGSLPGSLEEQSLLEGLRNHNESFEINPRRNPLKLMGKGNLESRKEGEPTEEDGEDEGEEENVEEDDDFPQMDFSAVPYL</sequence>
<dbReference type="SUPFAM" id="SSF56784">
    <property type="entry name" value="HAD-like"/>
    <property type="match status" value="1"/>
</dbReference>
<dbReference type="GO" id="GO:0019432">
    <property type="term" value="P:triglyceride biosynthetic process"/>
    <property type="evidence" value="ECO:0007669"/>
    <property type="project" value="TreeGrafter"/>
</dbReference>
<comment type="similarity">
    <text evidence="1">Belongs to the lipin family.</text>
</comment>
<feature type="region of interest" description="Disordered" evidence="3">
    <location>
        <begin position="1152"/>
        <end position="1211"/>
    </location>
</feature>
<dbReference type="RefSeq" id="XP_007411956.1">
    <property type="nucleotide sequence ID" value="XM_007411894.1"/>
</dbReference>
<feature type="region of interest" description="Disordered" evidence="3">
    <location>
        <begin position="240"/>
        <end position="278"/>
    </location>
</feature>
<dbReference type="Pfam" id="PF04571">
    <property type="entry name" value="Lipin_N"/>
    <property type="match status" value="2"/>
</dbReference>
<dbReference type="AlphaFoldDB" id="F4RS00"/>
<feature type="compositionally biased region" description="Basic and acidic residues" evidence="3">
    <location>
        <begin position="248"/>
        <end position="257"/>
    </location>
</feature>
<evidence type="ECO:0000256" key="1">
    <source>
        <dbReference type="ARBA" id="ARBA00005476"/>
    </source>
</evidence>
<feature type="region of interest" description="Disordered" evidence="3">
    <location>
        <begin position="1067"/>
        <end position="1138"/>
    </location>
</feature>
<dbReference type="OrthoDB" id="4567at2759"/>
<feature type="region of interest" description="Disordered" evidence="3">
    <location>
        <begin position="127"/>
        <end position="227"/>
    </location>
</feature>
<evidence type="ECO:0000256" key="2">
    <source>
        <dbReference type="ARBA" id="ARBA00022553"/>
    </source>
</evidence>
<dbReference type="PANTHER" id="PTHR12181:SF12">
    <property type="entry name" value="PHOSPHATIDATE PHOSPHATASE"/>
    <property type="match status" value="1"/>
</dbReference>
<feature type="region of interest" description="Disordered" evidence="3">
    <location>
        <begin position="662"/>
        <end position="745"/>
    </location>
</feature>
<dbReference type="GeneID" id="18934900"/>